<reference evidence="1" key="1">
    <citation type="journal article" date="2012" name="PLoS ONE">
        <title>Gene sets for utilization of primary and secondary nutrition supplies in the distal gut of endangered iberian lynx.</title>
        <authorList>
            <person name="Alcaide M."/>
            <person name="Messina E."/>
            <person name="Richter M."/>
            <person name="Bargiela R."/>
            <person name="Peplies J."/>
            <person name="Huws S.A."/>
            <person name="Newbold C.J."/>
            <person name="Golyshin P.N."/>
            <person name="Simon M.A."/>
            <person name="Lopez G."/>
            <person name="Yakimov M.M."/>
            <person name="Ferrer M."/>
        </authorList>
    </citation>
    <scope>NUCLEOTIDE SEQUENCE</scope>
</reference>
<gene>
    <name evidence="1" type="ORF">EVA_13198</name>
</gene>
<evidence type="ECO:0000313" key="1">
    <source>
        <dbReference type="EMBL" id="EJW98698.1"/>
    </source>
</evidence>
<organism evidence="1">
    <name type="scientific">gut metagenome</name>
    <dbReference type="NCBI Taxonomy" id="749906"/>
    <lineage>
        <taxon>unclassified sequences</taxon>
        <taxon>metagenomes</taxon>
        <taxon>organismal metagenomes</taxon>
    </lineage>
</organism>
<dbReference type="EMBL" id="AMCI01004145">
    <property type="protein sequence ID" value="EJW98698.1"/>
    <property type="molecule type" value="Genomic_DNA"/>
</dbReference>
<sequence length="104" mass="11716">MPLQLPDVSRFLHVSVQLLLPILPEALHILFQDQSPEAIPESPLLPFQHGNYFPMFLLLPGIPAQITPVCTVSLSPPYPIRYRKRNTIPSQVFLGKDQESVPYG</sequence>
<dbReference type="AlphaFoldDB" id="J9FVZ8"/>
<protein>
    <submittedName>
        <fullName evidence="1">Uncharacterized protein</fullName>
    </submittedName>
</protein>
<name>J9FVZ8_9ZZZZ</name>
<accession>J9FVZ8</accession>
<comment type="caution">
    <text evidence="1">The sequence shown here is derived from an EMBL/GenBank/DDBJ whole genome shotgun (WGS) entry which is preliminary data.</text>
</comment>
<proteinExistence type="predicted"/>